<dbReference type="AlphaFoldDB" id="A0A2H0R4C4"/>
<dbReference type="EMBL" id="PCXO01000010">
    <property type="protein sequence ID" value="PIR41156.1"/>
    <property type="molecule type" value="Genomic_DNA"/>
</dbReference>
<dbReference type="Gene3D" id="1.10.10.10">
    <property type="entry name" value="Winged helix-like DNA-binding domain superfamily/Winged helix DNA-binding domain"/>
    <property type="match status" value="1"/>
</dbReference>
<comment type="caution">
    <text evidence="1">The sequence shown here is derived from an EMBL/GenBank/DDBJ whole genome shotgun (WGS) entry which is preliminary data.</text>
</comment>
<dbReference type="InterPro" id="IPR036390">
    <property type="entry name" value="WH_DNA-bd_sf"/>
</dbReference>
<proteinExistence type="predicted"/>
<dbReference type="Proteomes" id="UP000230232">
    <property type="component" value="Unassembled WGS sequence"/>
</dbReference>
<reference evidence="1 2" key="1">
    <citation type="submission" date="2017-09" db="EMBL/GenBank/DDBJ databases">
        <title>Depth-based differentiation of microbial function through sediment-hosted aquifers and enrichment of novel symbionts in the deep terrestrial subsurface.</title>
        <authorList>
            <person name="Probst A.J."/>
            <person name="Ladd B."/>
            <person name="Jarett J.K."/>
            <person name="Geller-Mcgrath D.E."/>
            <person name="Sieber C.M."/>
            <person name="Emerson J.B."/>
            <person name="Anantharaman K."/>
            <person name="Thomas B.C."/>
            <person name="Malmstrom R."/>
            <person name="Stieglmeier M."/>
            <person name="Klingl A."/>
            <person name="Woyke T."/>
            <person name="Ryan C.M."/>
            <person name="Banfield J.F."/>
        </authorList>
    </citation>
    <scope>NUCLEOTIDE SEQUENCE [LARGE SCALE GENOMIC DNA]</scope>
    <source>
        <strain evidence="1">CG10_big_fil_rev_8_21_14_0_10_46_23</strain>
    </source>
</reference>
<accession>A0A2H0R4C4</accession>
<organism evidence="1 2">
    <name type="scientific">Candidatus Yanofskybacteria bacterium CG10_big_fil_rev_8_21_14_0_10_46_23</name>
    <dbReference type="NCBI Taxonomy" id="1975098"/>
    <lineage>
        <taxon>Bacteria</taxon>
        <taxon>Candidatus Yanofskyibacteriota</taxon>
    </lineage>
</organism>
<name>A0A2H0R4C4_9BACT</name>
<protein>
    <submittedName>
        <fullName evidence="1">Uncharacterized protein</fullName>
    </submittedName>
</protein>
<gene>
    <name evidence="1" type="ORF">COV31_01955</name>
</gene>
<dbReference type="SUPFAM" id="SSF46785">
    <property type="entry name" value="Winged helix' DNA-binding domain"/>
    <property type="match status" value="1"/>
</dbReference>
<dbReference type="InterPro" id="IPR036388">
    <property type="entry name" value="WH-like_DNA-bd_sf"/>
</dbReference>
<evidence type="ECO:0000313" key="1">
    <source>
        <dbReference type="EMBL" id="PIR41156.1"/>
    </source>
</evidence>
<sequence length="199" mass="23442">MDKTSQKTIFEFSRLLPALFKVLFSLQNKNIQANFFQNTSKFISTFIVLEKSFEKSRKVKNNFQTSKLKELVLRIDHLISLLDLLGQITEINPQVRLICIKRLLYFRDLMTTPLFKPKREPPRPNEQVEEIKVLAGEIKGMTRDIFLEIKNSVKPVSNKNLFEKFNSVSKRTVRRHLSELLDKKMIDRSREGRNVHYSV</sequence>
<evidence type="ECO:0000313" key="2">
    <source>
        <dbReference type="Proteomes" id="UP000230232"/>
    </source>
</evidence>